<dbReference type="PANTHER" id="PTHR33048:SF96">
    <property type="entry name" value="INTEGRAL MEMBRANE PROTEIN"/>
    <property type="match status" value="1"/>
</dbReference>
<feature type="transmembrane region" description="Helical" evidence="7">
    <location>
        <begin position="85"/>
        <end position="106"/>
    </location>
</feature>
<feature type="domain" description="Rhodopsin" evidence="8">
    <location>
        <begin position="15"/>
        <end position="176"/>
    </location>
</feature>
<reference evidence="10" key="1">
    <citation type="journal article" date="2015" name="Genome Announc.">
        <title>Draft genome sequence of the fungus Penicillium brasilianum MG11.</title>
        <authorList>
            <person name="Horn F."/>
            <person name="Linde J."/>
            <person name="Mattern D.J."/>
            <person name="Walther G."/>
            <person name="Guthke R."/>
            <person name="Brakhage A.A."/>
            <person name="Valiante V."/>
        </authorList>
    </citation>
    <scope>NUCLEOTIDE SEQUENCE [LARGE SCALE GENOMIC DNA]</scope>
    <source>
        <strain evidence="10">MG11</strain>
    </source>
</reference>
<evidence type="ECO:0000256" key="7">
    <source>
        <dbReference type="SAM" id="Phobius"/>
    </source>
</evidence>
<feature type="region of interest" description="Disordered" evidence="6">
    <location>
        <begin position="185"/>
        <end position="216"/>
    </location>
</feature>
<evidence type="ECO:0000256" key="1">
    <source>
        <dbReference type="ARBA" id="ARBA00004141"/>
    </source>
</evidence>
<feature type="transmembrane region" description="Helical" evidence="7">
    <location>
        <begin position="147"/>
        <end position="171"/>
    </location>
</feature>
<comment type="subcellular location">
    <subcellularLocation>
        <location evidence="1">Membrane</location>
        <topology evidence="1">Multi-pass membrane protein</topology>
    </subcellularLocation>
</comment>
<evidence type="ECO:0000256" key="6">
    <source>
        <dbReference type="SAM" id="MobiDB-lite"/>
    </source>
</evidence>
<dbReference type="PANTHER" id="PTHR33048">
    <property type="entry name" value="PTH11-LIKE INTEGRAL MEMBRANE PROTEIN (AFU_ORTHOLOGUE AFUA_5G11245)"/>
    <property type="match status" value="1"/>
</dbReference>
<dbReference type="OrthoDB" id="5401779at2759"/>
<dbReference type="InterPro" id="IPR049326">
    <property type="entry name" value="Rhodopsin_dom_fungi"/>
</dbReference>
<dbReference type="InterPro" id="IPR052337">
    <property type="entry name" value="SAT4-like"/>
</dbReference>
<evidence type="ECO:0000256" key="2">
    <source>
        <dbReference type="ARBA" id="ARBA00022692"/>
    </source>
</evidence>
<dbReference type="Proteomes" id="UP000042958">
    <property type="component" value="Unassembled WGS sequence"/>
</dbReference>
<feature type="transmembrane region" description="Helical" evidence="7">
    <location>
        <begin position="34"/>
        <end position="56"/>
    </location>
</feature>
<sequence>MDGYLSTKAYSHLEVKLSISLFLLRFTIERKYTWTLYVVLATVLSYSVFLLFYALFQCRPVSAFWTNSGYCNRAGTVKVTYAHSAIISASDWTLIIVPIFMVYHLNLGFRTKIYLGGILALGSCASIATMARFAYIHDLIDPRNLLFSTGLIITSHLEIGVALTASSAATLRPLLVRLGVHSRHGQSQLSDQRHLDGGDNARRHPSPEQSDLNLGE</sequence>
<feature type="transmembrane region" description="Helical" evidence="7">
    <location>
        <begin position="113"/>
        <end position="135"/>
    </location>
</feature>
<dbReference type="Pfam" id="PF20684">
    <property type="entry name" value="Fung_rhodopsin"/>
    <property type="match status" value="1"/>
</dbReference>
<name>A0A0F7V9W7_PENBI</name>
<accession>A0A0F7V9W7</accession>
<gene>
    <name evidence="9" type="ORF">PMG11_03343</name>
</gene>
<evidence type="ECO:0000259" key="8">
    <source>
        <dbReference type="Pfam" id="PF20684"/>
    </source>
</evidence>
<protein>
    <recommendedName>
        <fullName evidence="8">Rhodopsin domain-containing protein</fullName>
    </recommendedName>
</protein>
<dbReference type="AlphaFoldDB" id="A0A0F7V9W7"/>
<feature type="compositionally biased region" description="Basic and acidic residues" evidence="6">
    <location>
        <begin position="191"/>
        <end position="206"/>
    </location>
</feature>
<evidence type="ECO:0000313" key="9">
    <source>
        <dbReference type="EMBL" id="CEO58634.1"/>
    </source>
</evidence>
<dbReference type="STRING" id="104259.A0A0F7V9W7"/>
<keyword evidence="2 7" id="KW-0812">Transmembrane</keyword>
<feature type="compositionally biased region" description="Polar residues" evidence="6">
    <location>
        <begin position="207"/>
        <end position="216"/>
    </location>
</feature>
<evidence type="ECO:0000256" key="3">
    <source>
        <dbReference type="ARBA" id="ARBA00022989"/>
    </source>
</evidence>
<keyword evidence="4 7" id="KW-0472">Membrane</keyword>
<comment type="similarity">
    <text evidence="5">Belongs to the SAT4 family.</text>
</comment>
<keyword evidence="10" id="KW-1185">Reference proteome</keyword>
<dbReference type="GO" id="GO:0016020">
    <property type="term" value="C:membrane"/>
    <property type="evidence" value="ECO:0007669"/>
    <property type="project" value="UniProtKB-SubCell"/>
</dbReference>
<proteinExistence type="inferred from homology"/>
<dbReference type="EMBL" id="CDHK01000003">
    <property type="protein sequence ID" value="CEO58634.1"/>
    <property type="molecule type" value="Genomic_DNA"/>
</dbReference>
<evidence type="ECO:0000313" key="10">
    <source>
        <dbReference type="Proteomes" id="UP000042958"/>
    </source>
</evidence>
<evidence type="ECO:0000256" key="4">
    <source>
        <dbReference type="ARBA" id="ARBA00023136"/>
    </source>
</evidence>
<organism evidence="9 10">
    <name type="scientific">Penicillium brasilianum</name>
    <dbReference type="NCBI Taxonomy" id="104259"/>
    <lineage>
        <taxon>Eukaryota</taxon>
        <taxon>Fungi</taxon>
        <taxon>Dikarya</taxon>
        <taxon>Ascomycota</taxon>
        <taxon>Pezizomycotina</taxon>
        <taxon>Eurotiomycetes</taxon>
        <taxon>Eurotiomycetidae</taxon>
        <taxon>Eurotiales</taxon>
        <taxon>Aspergillaceae</taxon>
        <taxon>Penicillium</taxon>
    </lineage>
</organism>
<evidence type="ECO:0000256" key="5">
    <source>
        <dbReference type="ARBA" id="ARBA00038359"/>
    </source>
</evidence>
<keyword evidence="3 7" id="KW-1133">Transmembrane helix</keyword>